<dbReference type="EnsemblPlants" id="KEH36314">
    <property type="protein sequence ID" value="KEH36314"/>
    <property type="gene ID" value="MTR_3g115380"/>
</dbReference>
<reference evidence="1 3" key="1">
    <citation type="journal article" date="2011" name="Nature">
        <title>The Medicago genome provides insight into the evolution of rhizobial symbioses.</title>
        <authorList>
            <person name="Young N.D."/>
            <person name="Debelle F."/>
            <person name="Oldroyd G.E."/>
            <person name="Geurts R."/>
            <person name="Cannon S.B."/>
            <person name="Udvardi M.K."/>
            <person name="Benedito V.A."/>
            <person name="Mayer K.F."/>
            <person name="Gouzy J."/>
            <person name="Schoof H."/>
            <person name="Van de Peer Y."/>
            <person name="Proost S."/>
            <person name="Cook D.R."/>
            <person name="Meyers B.C."/>
            <person name="Spannagl M."/>
            <person name="Cheung F."/>
            <person name="De Mita S."/>
            <person name="Krishnakumar V."/>
            <person name="Gundlach H."/>
            <person name="Zhou S."/>
            <person name="Mudge J."/>
            <person name="Bharti A.K."/>
            <person name="Murray J.D."/>
            <person name="Naoumkina M.A."/>
            <person name="Rosen B."/>
            <person name="Silverstein K.A."/>
            <person name="Tang H."/>
            <person name="Rombauts S."/>
            <person name="Zhao P.X."/>
            <person name="Zhou P."/>
            <person name="Barbe V."/>
            <person name="Bardou P."/>
            <person name="Bechner M."/>
            <person name="Bellec A."/>
            <person name="Berger A."/>
            <person name="Berges H."/>
            <person name="Bidwell S."/>
            <person name="Bisseling T."/>
            <person name="Choisne N."/>
            <person name="Couloux A."/>
            <person name="Denny R."/>
            <person name="Deshpande S."/>
            <person name="Dai X."/>
            <person name="Doyle J.J."/>
            <person name="Dudez A.M."/>
            <person name="Farmer A.D."/>
            <person name="Fouteau S."/>
            <person name="Franken C."/>
            <person name="Gibelin C."/>
            <person name="Gish J."/>
            <person name="Goldstein S."/>
            <person name="Gonzalez A.J."/>
            <person name="Green P.J."/>
            <person name="Hallab A."/>
            <person name="Hartog M."/>
            <person name="Hua A."/>
            <person name="Humphray S.J."/>
            <person name="Jeong D.H."/>
            <person name="Jing Y."/>
            <person name="Jocker A."/>
            <person name="Kenton S.M."/>
            <person name="Kim D.J."/>
            <person name="Klee K."/>
            <person name="Lai H."/>
            <person name="Lang C."/>
            <person name="Lin S."/>
            <person name="Macmil S.L."/>
            <person name="Magdelenat G."/>
            <person name="Matthews L."/>
            <person name="McCorrison J."/>
            <person name="Monaghan E.L."/>
            <person name="Mun J.H."/>
            <person name="Najar F.Z."/>
            <person name="Nicholson C."/>
            <person name="Noirot C."/>
            <person name="O'Bleness M."/>
            <person name="Paule C.R."/>
            <person name="Poulain J."/>
            <person name="Prion F."/>
            <person name="Qin B."/>
            <person name="Qu C."/>
            <person name="Retzel E.F."/>
            <person name="Riddle C."/>
            <person name="Sallet E."/>
            <person name="Samain S."/>
            <person name="Samson N."/>
            <person name="Sanders I."/>
            <person name="Saurat O."/>
            <person name="Scarpelli C."/>
            <person name="Schiex T."/>
            <person name="Segurens B."/>
            <person name="Severin A.J."/>
            <person name="Sherrier D.J."/>
            <person name="Shi R."/>
            <person name="Sims S."/>
            <person name="Singer S.R."/>
            <person name="Sinharoy S."/>
            <person name="Sterck L."/>
            <person name="Viollet A."/>
            <person name="Wang B.B."/>
            <person name="Wang K."/>
            <person name="Wang M."/>
            <person name="Wang X."/>
            <person name="Warfsmann J."/>
            <person name="Weissenbach J."/>
            <person name="White D.D."/>
            <person name="White J.D."/>
            <person name="Wiley G.B."/>
            <person name="Wincker P."/>
            <person name="Xing Y."/>
            <person name="Yang L."/>
            <person name="Yao Z."/>
            <person name="Ying F."/>
            <person name="Zhai J."/>
            <person name="Zhou L."/>
            <person name="Zuber A."/>
            <person name="Denarie J."/>
            <person name="Dixon R.A."/>
            <person name="May G.D."/>
            <person name="Schwartz D.C."/>
            <person name="Rogers J."/>
            <person name="Quetier F."/>
            <person name="Town C.D."/>
            <person name="Roe B.A."/>
        </authorList>
    </citation>
    <scope>NUCLEOTIDE SEQUENCE [LARGE SCALE GENOMIC DNA]</scope>
    <source>
        <strain evidence="1">A17</strain>
        <strain evidence="2 3">cv. Jemalong A17</strain>
    </source>
</reference>
<dbReference type="HOGENOM" id="CLU_2743800_0_0_1"/>
<sequence length="71" mass="7762">MASTRTCLYRTNGMGWIREVCLYGAIKFIGLFQNIAVKCIRGEQNALAHGLVGVAIFVGSRNWIGSVTSQI</sequence>
<dbReference type="AlphaFoldDB" id="A0A072V2R6"/>
<name>A0A072V2R6_MEDTR</name>
<accession>A0A072V2R6</accession>
<evidence type="ECO:0000313" key="2">
    <source>
        <dbReference type="EnsemblPlants" id="KEH36314"/>
    </source>
</evidence>
<dbReference type="EMBL" id="CM001219">
    <property type="protein sequence ID" value="KEH36314.1"/>
    <property type="molecule type" value="Genomic_DNA"/>
</dbReference>
<evidence type="ECO:0000313" key="3">
    <source>
        <dbReference type="Proteomes" id="UP000002051"/>
    </source>
</evidence>
<proteinExistence type="predicted"/>
<evidence type="ECO:0000313" key="1">
    <source>
        <dbReference type="EMBL" id="KEH36314.1"/>
    </source>
</evidence>
<reference evidence="1 3" key="2">
    <citation type="journal article" date="2014" name="BMC Genomics">
        <title>An improved genome release (version Mt4.0) for the model legume Medicago truncatula.</title>
        <authorList>
            <person name="Tang H."/>
            <person name="Krishnakumar V."/>
            <person name="Bidwell S."/>
            <person name="Rosen B."/>
            <person name="Chan A."/>
            <person name="Zhou S."/>
            <person name="Gentzbittel L."/>
            <person name="Childs K.L."/>
            <person name="Yandell M."/>
            <person name="Gundlach H."/>
            <person name="Mayer K.F."/>
            <person name="Schwartz D.C."/>
            <person name="Town C.D."/>
        </authorList>
    </citation>
    <scope>GENOME REANNOTATION</scope>
    <source>
        <strain evidence="1">A17</strain>
        <strain evidence="2 3">cv. Jemalong A17</strain>
    </source>
</reference>
<gene>
    <name evidence="1" type="ordered locus">MTR_3g115380</name>
</gene>
<dbReference type="Proteomes" id="UP000002051">
    <property type="component" value="Chromosome 3"/>
</dbReference>
<organism evidence="1 3">
    <name type="scientific">Medicago truncatula</name>
    <name type="common">Barrel medic</name>
    <name type="synonym">Medicago tribuloides</name>
    <dbReference type="NCBI Taxonomy" id="3880"/>
    <lineage>
        <taxon>Eukaryota</taxon>
        <taxon>Viridiplantae</taxon>
        <taxon>Streptophyta</taxon>
        <taxon>Embryophyta</taxon>
        <taxon>Tracheophyta</taxon>
        <taxon>Spermatophyta</taxon>
        <taxon>Magnoliopsida</taxon>
        <taxon>eudicotyledons</taxon>
        <taxon>Gunneridae</taxon>
        <taxon>Pentapetalae</taxon>
        <taxon>rosids</taxon>
        <taxon>fabids</taxon>
        <taxon>Fabales</taxon>
        <taxon>Fabaceae</taxon>
        <taxon>Papilionoideae</taxon>
        <taxon>50 kb inversion clade</taxon>
        <taxon>NPAAA clade</taxon>
        <taxon>Hologalegina</taxon>
        <taxon>IRL clade</taxon>
        <taxon>Trifolieae</taxon>
        <taxon>Medicago</taxon>
    </lineage>
</organism>
<reference evidence="2" key="3">
    <citation type="submission" date="2015-04" db="UniProtKB">
        <authorList>
            <consortium name="EnsemblPlants"/>
        </authorList>
    </citation>
    <scope>IDENTIFICATION</scope>
    <source>
        <strain evidence="2">cv. Jemalong A17</strain>
    </source>
</reference>
<keyword evidence="3" id="KW-1185">Reference proteome</keyword>
<protein>
    <submittedName>
        <fullName evidence="1 2">Uncharacterized protein</fullName>
    </submittedName>
</protein>